<sequence>MSQSEEQLRGIFSLKCFDGGNQAKINHLENVMLKKNEFIGDIKIKEFDIVNDVTGEVYSCNITDTFLMSTRKLPVLYINVIHQNAIQKFLLYKVHLYFTITSDIRSVHDLLDEKISGKFSLEITLDDRKKELCDDTLNQYPGDEKMFEKLENFTKTETMKSLAESLVDEINQRLNLEYGKEFDHLTNKPESFISFKKND</sequence>
<accession>A0A1V0SD79</accession>
<reference evidence="1" key="1">
    <citation type="journal article" date="2017" name="Science">
        <title>Giant viruses with an expanded complement of translation system components.</title>
        <authorList>
            <person name="Schulz F."/>
            <person name="Yutin N."/>
            <person name="Ivanova N.N."/>
            <person name="Ortega D.R."/>
            <person name="Lee T.K."/>
            <person name="Vierheilig J."/>
            <person name="Daims H."/>
            <person name="Horn M."/>
            <person name="Wagner M."/>
            <person name="Jensen G.J."/>
            <person name="Kyrpides N.C."/>
            <person name="Koonin E.V."/>
            <person name="Woyke T."/>
        </authorList>
    </citation>
    <scope>NUCLEOTIDE SEQUENCE</scope>
    <source>
        <strain evidence="1">ILV1</strain>
    </source>
</reference>
<protein>
    <submittedName>
        <fullName evidence="1">Uncharacterized protein</fullName>
    </submittedName>
</protein>
<evidence type="ECO:0000313" key="1">
    <source>
        <dbReference type="EMBL" id="ARF09666.1"/>
    </source>
</evidence>
<organism evidence="1">
    <name type="scientific">Indivirus ILV1</name>
    <dbReference type="NCBI Taxonomy" id="1977633"/>
    <lineage>
        <taxon>Viruses</taxon>
        <taxon>Varidnaviria</taxon>
        <taxon>Bamfordvirae</taxon>
        <taxon>Nucleocytoviricota</taxon>
        <taxon>Megaviricetes</taxon>
        <taxon>Imitervirales</taxon>
        <taxon>Mimiviridae</taxon>
        <taxon>Klosneuvirinae</taxon>
        <taxon>Indivirus</taxon>
    </lineage>
</organism>
<name>A0A1V0SD79_9VIRU</name>
<gene>
    <name evidence="1" type="ORF">Indivirus_2_45</name>
</gene>
<dbReference type="EMBL" id="KY684086">
    <property type="protein sequence ID" value="ARF09666.1"/>
    <property type="molecule type" value="Genomic_DNA"/>
</dbReference>
<proteinExistence type="predicted"/>